<name>A0A3Q4N0T1_NEOBR</name>
<protein>
    <submittedName>
        <fullName evidence="5">Group 3 secretory phospholipase A2-like</fullName>
    </submittedName>
</protein>
<evidence type="ECO:0000313" key="5">
    <source>
        <dbReference type="Ensembl" id="ENSNBRP00000024134.1"/>
    </source>
</evidence>
<accession>A0A3Q4N0T1</accession>
<dbReference type="PROSITE" id="PS00118">
    <property type="entry name" value="PA2_HIS"/>
    <property type="match status" value="1"/>
</dbReference>
<feature type="region of interest" description="Disordered" evidence="3">
    <location>
        <begin position="75"/>
        <end position="98"/>
    </location>
</feature>
<dbReference type="GO" id="GO:0004623">
    <property type="term" value="F:phospholipase A2 activity"/>
    <property type="evidence" value="ECO:0007669"/>
    <property type="project" value="InterPro"/>
</dbReference>
<organism evidence="5 6">
    <name type="scientific">Neolamprologus brichardi</name>
    <name type="common">Fairy cichlid</name>
    <name type="synonym">Lamprologus brichardi</name>
    <dbReference type="NCBI Taxonomy" id="32507"/>
    <lineage>
        <taxon>Eukaryota</taxon>
        <taxon>Metazoa</taxon>
        <taxon>Chordata</taxon>
        <taxon>Craniata</taxon>
        <taxon>Vertebrata</taxon>
        <taxon>Euteleostomi</taxon>
        <taxon>Actinopterygii</taxon>
        <taxon>Neopterygii</taxon>
        <taxon>Teleostei</taxon>
        <taxon>Neoteleostei</taxon>
        <taxon>Acanthomorphata</taxon>
        <taxon>Ovalentaria</taxon>
        <taxon>Cichlomorphae</taxon>
        <taxon>Cichliformes</taxon>
        <taxon>Cichlidae</taxon>
        <taxon>African cichlids</taxon>
        <taxon>Pseudocrenilabrinae</taxon>
        <taxon>Lamprologini</taxon>
        <taxon>Neolamprologus</taxon>
    </lineage>
</organism>
<reference evidence="5" key="1">
    <citation type="submission" date="2025-08" db="UniProtKB">
        <authorList>
            <consortium name="Ensembl"/>
        </authorList>
    </citation>
    <scope>IDENTIFICATION</scope>
</reference>
<feature type="domain" description="Phospholipase A2-like central" evidence="4">
    <location>
        <begin position="31"/>
        <end position="74"/>
    </location>
</feature>
<dbReference type="InterPro" id="IPR036444">
    <property type="entry name" value="PLipase_A2_dom_sf"/>
</dbReference>
<dbReference type="Bgee" id="ENSNBRG00000018442">
    <property type="expression patterns" value="Expressed in brain and 6 other cell types or tissues"/>
</dbReference>
<evidence type="ECO:0000259" key="4">
    <source>
        <dbReference type="Pfam" id="PF05826"/>
    </source>
</evidence>
<dbReference type="Proteomes" id="UP000261580">
    <property type="component" value="Unassembled WGS sequence"/>
</dbReference>
<evidence type="ECO:0000256" key="2">
    <source>
        <dbReference type="ARBA" id="ARBA00022525"/>
    </source>
</evidence>
<dbReference type="GO" id="GO:0006644">
    <property type="term" value="P:phospholipid metabolic process"/>
    <property type="evidence" value="ECO:0007669"/>
    <property type="project" value="InterPro"/>
</dbReference>
<evidence type="ECO:0000256" key="1">
    <source>
        <dbReference type="ARBA" id="ARBA00004613"/>
    </source>
</evidence>
<keyword evidence="2" id="KW-0964">Secreted</keyword>
<dbReference type="AlphaFoldDB" id="A0A3Q4N0T1"/>
<proteinExistence type="predicted"/>
<dbReference type="Gene3D" id="1.20.90.10">
    <property type="entry name" value="Phospholipase A2 domain"/>
    <property type="match status" value="2"/>
</dbReference>
<dbReference type="InterPro" id="IPR033113">
    <property type="entry name" value="PLA2_histidine"/>
</dbReference>
<dbReference type="Ensembl" id="ENSNBRT00000024768.1">
    <property type="protein sequence ID" value="ENSNBRP00000024134.1"/>
    <property type="gene ID" value="ENSNBRG00000018442.1"/>
</dbReference>
<dbReference type="GO" id="GO:0050482">
    <property type="term" value="P:arachidonate secretion"/>
    <property type="evidence" value="ECO:0007669"/>
    <property type="project" value="InterPro"/>
</dbReference>
<keyword evidence="6" id="KW-1185">Reference proteome</keyword>
<dbReference type="InterPro" id="IPR016090">
    <property type="entry name" value="PLA2-like_dom"/>
</dbReference>
<sequence length="179" mass="20500">MTLILYFEREVLYIKSFQRLVFSVKPLCPLVGTDRCCREHDHCLQIIPAFTVNYGVFNRNLFTVSHCEYSPQLSSNSDLQSSSTAPSPLTQMPEHQPHQTTAAVTKTNKSHKDVIKKNGCCGHRKRVRGDAFQSGYSQLLCESFKHLDYCKFKIPPLKKKYGLQNMESKTAYHCDCTSR</sequence>
<dbReference type="Pfam" id="PF05826">
    <property type="entry name" value="Phospholip_A2_2"/>
    <property type="match status" value="1"/>
</dbReference>
<comment type="subcellular location">
    <subcellularLocation>
        <location evidence="1">Secreted</location>
    </subcellularLocation>
</comment>
<reference evidence="5" key="2">
    <citation type="submission" date="2025-09" db="UniProtKB">
        <authorList>
            <consortium name="Ensembl"/>
        </authorList>
    </citation>
    <scope>IDENTIFICATION</scope>
</reference>
<dbReference type="GO" id="GO:0005576">
    <property type="term" value="C:extracellular region"/>
    <property type="evidence" value="ECO:0007669"/>
    <property type="project" value="UniProtKB-SubCell"/>
</dbReference>
<dbReference type="GeneTree" id="ENSGT00940000165179"/>
<evidence type="ECO:0000313" key="6">
    <source>
        <dbReference type="Proteomes" id="UP000261580"/>
    </source>
</evidence>
<dbReference type="PANTHER" id="PTHR12253">
    <property type="entry name" value="RH14732P"/>
    <property type="match status" value="1"/>
</dbReference>
<evidence type="ECO:0000256" key="3">
    <source>
        <dbReference type="SAM" id="MobiDB-lite"/>
    </source>
</evidence>
<dbReference type="SUPFAM" id="SSF48619">
    <property type="entry name" value="Phospholipase A2, PLA2"/>
    <property type="match status" value="1"/>
</dbReference>